<feature type="region of interest" description="Disordered" evidence="1">
    <location>
        <begin position="253"/>
        <end position="272"/>
    </location>
</feature>
<gene>
    <name evidence="2" type="ORF">EV645_6515</name>
</gene>
<name>A0A4Q7WQ71_9ACTN</name>
<protein>
    <submittedName>
        <fullName evidence="2">Uncharacterized protein</fullName>
    </submittedName>
</protein>
<comment type="caution">
    <text evidence="2">The sequence shown here is derived from an EMBL/GenBank/DDBJ whole genome shotgun (WGS) entry which is preliminary data.</text>
</comment>
<dbReference type="EMBL" id="SHKR01000015">
    <property type="protein sequence ID" value="RZU11349.1"/>
    <property type="molecule type" value="Genomic_DNA"/>
</dbReference>
<organism evidence="2 3">
    <name type="scientific">Kribbella rubisoli</name>
    <dbReference type="NCBI Taxonomy" id="3075929"/>
    <lineage>
        <taxon>Bacteria</taxon>
        <taxon>Bacillati</taxon>
        <taxon>Actinomycetota</taxon>
        <taxon>Actinomycetes</taxon>
        <taxon>Propionibacteriales</taxon>
        <taxon>Kribbellaceae</taxon>
        <taxon>Kribbella</taxon>
    </lineage>
</organism>
<accession>A0A4Q7WQ71</accession>
<proteinExistence type="predicted"/>
<evidence type="ECO:0000313" key="2">
    <source>
        <dbReference type="EMBL" id="RZU11349.1"/>
    </source>
</evidence>
<sequence>MTTAPHASTLADDDREDIELPLWPFQDLRVASGMLLGTEDFHVMLGNPRGKMRLHQAWLHGSGVVWGLPVTCDKMIIDVGPGLAIDGRGHELRIEARQCRDLGLWANEWLKAHRAASGPGGCGCSTPTPDLQDPDDDGCGTHTHNARVYVVLQAEFCLDRMVPALADPCDTTREHNEASRVLETARLDLVETVGDEWLPYPRLRALFGLEPGSKHAEPNGVVALAAERIANAEPDQRAKVLLDEARCLAAADVTELEPPTEPGSTHPDLFPTEPAAAPVILARLDLKVADDGCIELAAPIDICERRAILPSRTIQELLCGDAFGAGSAAAARGPRLEDNPTWTSDLKEFSFRLTKPAVPGSEESAVEVSSLSRRGLGWAREETRRIWLDDDGRTVHVQLEHAPSYATVRVIIRGTGRTPLYGRAPHVPFAGRTGVPPGLPGDGRDAVVTVEFNSLEPDDVEKEDDEI</sequence>
<reference evidence="2 3" key="1">
    <citation type="journal article" date="2015" name="Stand. Genomic Sci.">
        <title>Genomic Encyclopedia of Bacterial and Archaeal Type Strains, Phase III: the genomes of soil and plant-associated and newly described type strains.</title>
        <authorList>
            <person name="Whitman W.B."/>
            <person name="Woyke T."/>
            <person name="Klenk H.P."/>
            <person name="Zhou Y."/>
            <person name="Lilburn T.G."/>
            <person name="Beck B.J."/>
            <person name="De Vos P."/>
            <person name="Vandamme P."/>
            <person name="Eisen J.A."/>
            <person name="Garrity G."/>
            <person name="Hugenholtz P."/>
            <person name="Kyrpides N.C."/>
        </authorList>
    </citation>
    <scope>NUCLEOTIDE SEQUENCE [LARGE SCALE GENOMIC DNA]</scope>
    <source>
        <strain evidence="2 3">VKM Ac-2540</strain>
    </source>
</reference>
<dbReference type="AlphaFoldDB" id="A0A4Q7WQ71"/>
<evidence type="ECO:0000313" key="3">
    <source>
        <dbReference type="Proteomes" id="UP000292027"/>
    </source>
</evidence>
<dbReference type="Proteomes" id="UP000292027">
    <property type="component" value="Unassembled WGS sequence"/>
</dbReference>
<keyword evidence="3" id="KW-1185">Reference proteome</keyword>
<evidence type="ECO:0000256" key="1">
    <source>
        <dbReference type="SAM" id="MobiDB-lite"/>
    </source>
</evidence>
<dbReference type="RefSeq" id="WP_130447801.1">
    <property type="nucleotide sequence ID" value="NZ_SHKR01000015.1"/>
</dbReference>
<dbReference type="OrthoDB" id="3819414at2"/>